<dbReference type="Proteomes" id="UP001642360">
    <property type="component" value="Unassembled WGS sequence"/>
</dbReference>
<organism evidence="1 2">
    <name type="scientific">Ilex paraguariensis</name>
    <name type="common">yerba mate</name>
    <dbReference type="NCBI Taxonomy" id="185542"/>
    <lineage>
        <taxon>Eukaryota</taxon>
        <taxon>Viridiplantae</taxon>
        <taxon>Streptophyta</taxon>
        <taxon>Embryophyta</taxon>
        <taxon>Tracheophyta</taxon>
        <taxon>Spermatophyta</taxon>
        <taxon>Magnoliopsida</taxon>
        <taxon>eudicotyledons</taxon>
        <taxon>Gunneridae</taxon>
        <taxon>Pentapetalae</taxon>
        <taxon>asterids</taxon>
        <taxon>campanulids</taxon>
        <taxon>Aquifoliales</taxon>
        <taxon>Aquifoliaceae</taxon>
        <taxon>Ilex</taxon>
    </lineage>
</organism>
<comment type="caution">
    <text evidence="1">The sequence shown here is derived from an EMBL/GenBank/DDBJ whole genome shotgun (WGS) entry which is preliminary data.</text>
</comment>
<proteinExistence type="predicted"/>
<dbReference type="EMBL" id="CAUOFW020002736">
    <property type="protein sequence ID" value="CAK9155766.1"/>
    <property type="molecule type" value="Genomic_DNA"/>
</dbReference>
<sequence length="110" mass="12960">EDDNESIKDIQQAYDQLVEEFLKENKRVHALSVRLKMSEDEKQALYIDLVKSKDHYYGLEEDIKSLKDKVSFLESECHGLVESKKSLEFKLIKLDRGFHESQEFSEKCCL</sequence>
<dbReference type="AlphaFoldDB" id="A0ABC8SEZ2"/>
<accession>A0ABC8SEZ2</accession>
<evidence type="ECO:0000313" key="2">
    <source>
        <dbReference type="Proteomes" id="UP001642360"/>
    </source>
</evidence>
<feature type="non-terminal residue" evidence="1">
    <location>
        <position position="1"/>
    </location>
</feature>
<evidence type="ECO:0000313" key="1">
    <source>
        <dbReference type="EMBL" id="CAK9155766.1"/>
    </source>
</evidence>
<reference evidence="1 2" key="1">
    <citation type="submission" date="2024-02" db="EMBL/GenBank/DDBJ databases">
        <authorList>
            <person name="Vignale AGUSTIN F."/>
            <person name="Sosa J E."/>
            <person name="Modenutti C."/>
        </authorList>
    </citation>
    <scope>NUCLEOTIDE SEQUENCE [LARGE SCALE GENOMIC DNA]</scope>
</reference>
<gene>
    <name evidence="1" type="ORF">ILEXP_LOCUS24176</name>
</gene>
<keyword evidence="2" id="KW-1185">Reference proteome</keyword>
<protein>
    <submittedName>
        <fullName evidence="1">Uncharacterized protein</fullName>
    </submittedName>
</protein>
<name>A0ABC8SEZ2_9AQUA</name>